<dbReference type="RefSeq" id="XP_005704248.1">
    <property type="nucleotide sequence ID" value="XM_005704191.1"/>
</dbReference>
<dbReference type="Gene3D" id="3.40.50.620">
    <property type="entry name" value="HUPs"/>
    <property type="match status" value="1"/>
</dbReference>
<proteinExistence type="predicted"/>
<feature type="domain" description="Cytidyltransferase-like" evidence="1">
    <location>
        <begin position="177"/>
        <end position="346"/>
    </location>
</feature>
<dbReference type="eggNOG" id="ENOG502QTA1">
    <property type="taxonomic scope" value="Eukaryota"/>
</dbReference>
<dbReference type="OrthoDB" id="3808at2759"/>
<keyword evidence="2" id="KW-0808">Transferase</keyword>
<dbReference type="SUPFAM" id="SSF52374">
    <property type="entry name" value="Nucleotidylyl transferase"/>
    <property type="match status" value="1"/>
</dbReference>
<dbReference type="PANTHER" id="PTHR31285:SF0">
    <property type="entry name" value="NICOTINAMIDE MONONUCLEOTIDE ADENYLYLTRANSFERASE"/>
    <property type="match status" value="1"/>
</dbReference>
<dbReference type="AlphaFoldDB" id="M2XVQ0"/>
<dbReference type="KEGG" id="gsl:Gasu_47160"/>
<dbReference type="PANTHER" id="PTHR31285">
    <property type="entry name" value="NICOTINAMIDE MONONUCLEOTIDE ADENYLYLTRANSFERASE"/>
    <property type="match status" value="1"/>
</dbReference>
<keyword evidence="3" id="KW-1185">Reference proteome</keyword>
<evidence type="ECO:0000259" key="1">
    <source>
        <dbReference type="Pfam" id="PF01467"/>
    </source>
</evidence>
<dbReference type="InterPro" id="IPR014729">
    <property type="entry name" value="Rossmann-like_a/b/a_fold"/>
</dbReference>
<dbReference type="Pfam" id="PF01467">
    <property type="entry name" value="CTP_transf_like"/>
    <property type="match status" value="1"/>
</dbReference>
<dbReference type="GO" id="GO:0005634">
    <property type="term" value="C:nucleus"/>
    <property type="evidence" value="ECO:0007669"/>
    <property type="project" value="TreeGrafter"/>
</dbReference>
<reference evidence="3" key="1">
    <citation type="journal article" date="2013" name="Science">
        <title>Gene transfer from bacteria and archaea facilitated evolution of an extremophilic eukaryote.</title>
        <authorList>
            <person name="Schonknecht G."/>
            <person name="Chen W.H."/>
            <person name="Ternes C.M."/>
            <person name="Barbier G.G."/>
            <person name="Shrestha R.P."/>
            <person name="Stanke M."/>
            <person name="Brautigam A."/>
            <person name="Baker B.J."/>
            <person name="Banfield J.F."/>
            <person name="Garavito R.M."/>
            <person name="Carr K."/>
            <person name="Wilkerson C."/>
            <person name="Rensing S.A."/>
            <person name="Gagneul D."/>
            <person name="Dickenson N.E."/>
            <person name="Oesterhelt C."/>
            <person name="Lercher M.J."/>
            <person name="Weber A.P."/>
        </authorList>
    </citation>
    <scope>NUCLEOTIDE SEQUENCE [LARGE SCALE GENOMIC DNA]</scope>
    <source>
        <strain evidence="3">074W</strain>
    </source>
</reference>
<dbReference type="GO" id="GO:0000309">
    <property type="term" value="F:nicotinamide-nucleotide adenylyltransferase activity"/>
    <property type="evidence" value="ECO:0007669"/>
    <property type="project" value="TreeGrafter"/>
</dbReference>
<dbReference type="GO" id="GO:0016887">
    <property type="term" value="F:ATP hydrolysis activity"/>
    <property type="evidence" value="ECO:0007669"/>
    <property type="project" value="TreeGrafter"/>
</dbReference>
<evidence type="ECO:0000313" key="3">
    <source>
        <dbReference type="Proteomes" id="UP000030680"/>
    </source>
</evidence>
<dbReference type="Gramene" id="EME27728">
    <property type="protein sequence ID" value="EME27728"/>
    <property type="gene ID" value="Gasu_47160"/>
</dbReference>
<sequence>MNMSPCCAVVYASDVPVALVNRFSSICGHFNLIETEQQLTEFLSYSATWLNGKDLAVELADTLASTDSRCFVSALVGRDQRNWHIVLLSFTPQRKFCYRCYNTDLMDSHRWVDVLCSIVEQALLENPFNPEEKSNDWQMISFVSPLEQLFRHQVPYCVWLPKYQRLSCFPRFDQVIIFPGSFHPLHRGHLELAKVAEQLSQRPVIFELSIQNADKGKWSESEVMERLAQFSRELGYFCVLTIEPLFYKKAQLFTGAFFVVGVDTAQRMVDSKYYNDDYQQMISCLQPLMEYGTKILVAGRIQDPSSNTGRYLTLQDISIPCTLQNLFYPIPQELFRCDISSTLLRKGQS</sequence>
<dbReference type="Proteomes" id="UP000030680">
    <property type="component" value="Unassembled WGS sequence"/>
</dbReference>
<dbReference type="InterPro" id="IPR004821">
    <property type="entry name" value="Cyt_trans-like"/>
</dbReference>
<organism evidence="2 3">
    <name type="scientific">Galdieria sulphuraria</name>
    <name type="common">Red alga</name>
    <dbReference type="NCBI Taxonomy" id="130081"/>
    <lineage>
        <taxon>Eukaryota</taxon>
        <taxon>Rhodophyta</taxon>
        <taxon>Bangiophyceae</taxon>
        <taxon>Galdieriales</taxon>
        <taxon>Galdieriaceae</taxon>
        <taxon>Galdieria</taxon>
    </lineage>
</organism>
<evidence type="ECO:0000313" key="2">
    <source>
        <dbReference type="EMBL" id="EME27728.1"/>
    </source>
</evidence>
<protein>
    <submittedName>
        <fullName evidence="2">Nucleotidyltransferase</fullName>
    </submittedName>
</protein>
<name>M2XVQ0_GALSU</name>
<gene>
    <name evidence="2" type="ORF">Gasu_47160</name>
</gene>
<dbReference type="EMBL" id="KB454528">
    <property type="protein sequence ID" value="EME27728.1"/>
    <property type="molecule type" value="Genomic_DNA"/>
</dbReference>
<dbReference type="GeneID" id="17086614"/>
<accession>M2XVQ0</accession>
<dbReference type="GO" id="GO:0005737">
    <property type="term" value="C:cytoplasm"/>
    <property type="evidence" value="ECO:0007669"/>
    <property type="project" value="TreeGrafter"/>
</dbReference>